<dbReference type="RefSeq" id="WP_203015456.1">
    <property type="nucleotide sequence ID" value="NZ_CP032405.1"/>
</dbReference>
<dbReference type="Proteomes" id="UP000596351">
    <property type="component" value="Chromosome"/>
</dbReference>
<keyword evidence="2" id="KW-0255">Endonuclease</keyword>
<dbReference type="Pfam" id="PF04480">
    <property type="entry name" value="DUF559"/>
    <property type="match status" value="1"/>
</dbReference>
<dbReference type="GO" id="GO:0004519">
    <property type="term" value="F:endonuclease activity"/>
    <property type="evidence" value="ECO:0007669"/>
    <property type="project" value="UniProtKB-KW"/>
</dbReference>
<accession>A0ABX7EXZ8</accession>
<dbReference type="InterPro" id="IPR047216">
    <property type="entry name" value="Endonuclease_DUF559_bact"/>
</dbReference>
<evidence type="ECO:0000259" key="1">
    <source>
        <dbReference type="Pfam" id="PF04480"/>
    </source>
</evidence>
<gene>
    <name evidence="2" type="ORF">D4A92_15945</name>
</gene>
<keyword evidence="3" id="KW-1185">Reference proteome</keyword>
<evidence type="ECO:0000313" key="2">
    <source>
        <dbReference type="EMBL" id="QRF52820.1"/>
    </source>
</evidence>
<sequence length="119" mass="14145">MTHREVPQHHRRFARTMRADATWAENRLWQVLRTKQLGCFKFRRQVPLDGYILDFVCFEARVIIEVDGHQHAESERDAQRDAWFRSQGFRVLRVWNGEVQDNLDGVCSFILAELRNCGE</sequence>
<dbReference type="PANTHER" id="PTHR38590:SF1">
    <property type="entry name" value="BLL0828 PROTEIN"/>
    <property type="match status" value="1"/>
</dbReference>
<feature type="domain" description="DUF559" evidence="1">
    <location>
        <begin position="10"/>
        <end position="114"/>
    </location>
</feature>
<name>A0ABX7EXZ8_9HYPH</name>
<keyword evidence="2" id="KW-0540">Nuclease</keyword>
<dbReference type="InterPro" id="IPR007569">
    <property type="entry name" value="DUF559"/>
</dbReference>
<dbReference type="SUPFAM" id="SSF52980">
    <property type="entry name" value="Restriction endonuclease-like"/>
    <property type="match status" value="1"/>
</dbReference>
<dbReference type="PANTHER" id="PTHR38590">
    <property type="entry name" value="BLL0828 PROTEIN"/>
    <property type="match status" value="1"/>
</dbReference>
<protein>
    <submittedName>
        <fullName evidence="2">Endonuclease domain-containing protein</fullName>
    </submittedName>
</protein>
<organism evidence="2 3">
    <name type="scientific">Rhizobium rosettiformans</name>
    <dbReference type="NCBI Taxonomy" id="1368430"/>
    <lineage>
        <taxon>Bacteria</taxon>
        <taxon>Pseudomonadati</taxon>
        <taxon>Pseudomonadota</taxon>
        <taxon>Alphaproteobacteria</taxon>
        <taxon>Hyphomicrobiales</taxon>
        <taxon>Rhizobiaceae</taxon>
        <taxon>Rhizobium/Agrobacterium group</taxon>
        <taxon>Rhizobium</taxon>
    </lineage>
</organism>
<dbReference type="CDD" id="cd01038">
    <property type="entry name" value="Endonuclease_DUF559"/>
    <property type="match status" value="1"/>
</dbReference>
<reference evidence="2 3" key="1">
    <citation type="submission" date="2018-09" db="EMBL/GenBank/DDBJ databases">
        <title>Rhizobium sp. MAE2-X.</title>
        <authorList>
            <person name="Lee Y."/>
            <person name="Jeon C.O."/>
        </authorList>
    </citation>
    <scope>NUCLEOTIDE SEQUENCE [LARGE SCALE GENOMIC DNA]</scope>
    <source>
        <strain evidence="2 3">MAE2-X</strain>
    </source>
</reference>
<proteinExistence type="predicted"/>
<evidence type="ECO:0000313" key="3">
    <source>
        <dbReference type="Proteomes" id="UP000596351"/>
    </source>
</evidence>
<dbReference type="EMBL" id="CP032405">
    <property type="protein sequence ID" value="QRF52820.1"/>
    <property type="molecule type" value="Genomic_DNA"/>
</dbReference>
<dbReference type="InterPro" id="IPR011335">
    <property type="entry name" value="Restrct_endonuc-II-like"/>
</dbReference>
<dbReference type="Gene3D" id="3.40.960.10">
    <property type="entry name" value="VSR Endonuclease"/>
    <property type="match status" value="1"/>
</dbReference>
<keyword evidence="2" id="KW-0378">Hydrolase</keyword>